<dbReference type="PANTHER" id="PTHR22946:SF0">
    <property type="entry name" value="DIENELACTONE HYDROLASE DOMAIN-CONTAINING PROTEIN"/>
    <property type="match status" value="1"/>
</dbReference>
<keyword evidence="1" id="KW-0732">Signal</keyword>
<keyword evidence="3" id="KW-0378">Hydrolase</keyword>
<keyword evidence="4" id="KW-1185">Reference proteome</keyword>
<dbReference type="InterPro" id="IPR002925">
    <property type="entry name" value="Dienelactn_hydro"/>
</dbReference>
<dbReference type="Pfam" id="PF01738">
    <property type="entry name" value="DLH"/>
    <property type="match status" value="1"/>
</dbReference>
<protein>
    <submittedName>
        <fullName evidence="3">Dienelactone hydrolase family protein</fullName>
    </submittedName>
</protein>
<feature type="domain" description="Dienelactone hydrolase" evidence="2">
    <location>
        <begin position="40"/>
        <end position="257"/>
    </location>
</feature>
<dbReference type="SUPFAM" id="SSF53474">
    <property type="entry name" value="alpha/beta-Hydrolases"/>
    <property type="match status" value="1"/>
</dbReference>
<name>A0A4Q7EGE8_9CYAN</name>
<evidence type="ECO:0000259" key="2">
    <source>
        <dbReference type="Pfam" id="PF01738"/>
    </source>
</evidence>
<evidence type="ECO:0000256" key="1">
    <source>
        <dbReference type="SAM" id="SignalP"/>
    </source>
</evidence>
<dbReference type="Proteomes" id="UP000292459">
    <property type="component" value="Unassembled WGS sequence"/>
</dbReference>
<comment type="caution">
    <text evidence="3">The sequence shown here is derived from an EMBL/GenBank/DDBJ whole genome shotgun (WGS) entry which is preliminary data.</text>
</comment>
<feature type="signal peptide" evidence="1">
    <location>
        <begin position="1"/>
        <end position="24"/>
    </location>
</feature>
<dbReference type="InterPro" id="IPR050261">
    <property type="entry name" value="FrsA_esterase"/>
</dbReference>
<dbReference type="GO" id="GO:0016787">
    <property type="term" value="F:hydrolase activity"/>
    <property type="evidence" value="ECO:0007669"/>
    <property type="project" value="UniProtKB-KW"/>
</dbReference>
<sequence>MRKFALFCLAVAAIVGFTTLNAQAQIVGESVVYEIEGQPFEGYFASNPGFGDEQPVVLLIHDWNGIGDYEQRRVEMLAERGYAAFAADLYGQGNRPSNVEESQAESGKLYSDRATMRQRLMAGLETAQSMAGVDPERVVAIGYCFGGAAVLEMARAGADIDGFVSFHGGLATPEGQDYSDAQAPILILHGGNDPVAPMSEVAALADELNAANVPYDMEIYGGVLHSFTVWGADGGSSRYDPHADTQSWDALLSFLTRQVG</sequence>
<dbReference type="Gene3D" id="3.40.50.1820">
    <property type="entry name" value="alpha/beta hydrolase"/>
    <property type="match status" value="1"/>
</dbReference>
<accession>A0A4Q7EGE8</accession>
<evidence type="ECO:0000313" key="3">
    <source>
        <dbReference type="EMBL" id="RZM82038.1"/>
    </source>
</evidence>
<proteinExistence type="predicted"/>
<dbReference type="InterPro" id="IPR029058">
    <property type="entry name" value="AB_hydrolase_fold"/>
</dbReference>
<dbReference type="EMBL" id="QVFV01000001">
    <property type="protein sequence ID" value="RZM82038.1"/>
    <property type="molecule type" value="Genomic_DNA"/>
</dbReference>
<dbReference type="OrthoDB" id="9787933at2"/>
<dbReference type="AlphaFoldDB" id="A0A4Q7EGE8"/>
<organism evidence="3 4">
    <name type="scientific">Leptolyngbya iicbica LK</name>
    <dbReference type="NCBI Taxonomy" id="2294035"/>
    <lineage>
        <taxon>Bacteria</taxon>
        <taxon>Bacillati</taxon>
        <taxon>Cyanobacteriota</taxon>
        <taxon>Cyanophyceae</taxon>
        <taxon>Leptolyngbyales</taxon>
        <taxon>Leptolyngbyaceae</taxon>
        <taxon>Leptolyngbya group</taxon>
        <taxon>Leptolyngbya</taxon>
        <taxon>Leptolyngbya iicbica</taxon>
    </lineage>
</organism>
<feature type="chain" id="PRO_5020444839" evidence="1">
    <location>
        <begin position="25"/>
        <end position="260"/>
    </location>
</feature>
<reference evidence="3 4" key="1">
    <citation type="submission" date="2018-11" db="EMBL/GenBank/DDBJ databases">
        <title>Whole genome sequencing of an environmental sample.</title>
        <authorList>
            <person name="Sarangi A.N."/>
            <person name="Singh D."/>
            <person name="Tripathy S."/>
        </authorList>
    </citation>
    <scope>NUCLEOTIDE SEQUENCE [LARGE SCALE GENOMIC DNA]</scope>
    <source>
        <strain evidence="3 4">Lakshadweep</strain>
    </source>
</reference>
<dbReference type="PANTHER" id="PTHR22946">
    <property type="entry name" value="DIENELACTONE HYDROLASE DOMAIN-CONTAINING PROTEIN-RELATED"/>
    <property type="match status" value="1"/>
</dbReference>
<gene>
    <name evidence="3" type="ORF">DYY88_01880</name>
</gene>
<evidence type="ECO:0000313" key="4">
    <source>
        <dbReference type="Proteomes" id="UP000292459"/>
    </source>
</evidence>